<dbReference type="SUPFAM" id="SSF54001">
    <property type="entry name" value="Cysteine proteinases"/>
    <property type="match status" value="1"/>
</dbReference>
<dbReference type="Gene3D" id="1.10.101.10">
    <property type="entry name" value="PGBD-like superfamily/PGBD"/>
    <property type="match status" value="2"/>
</dbReference>
<dbReference type="EMBL" id="CP063373">
    <property type="protein sequence ID" value="QOV38118.1"/>
    <property type="molecule type" value="Genomic_DNA"/>
</dbReference>
<dbReference type="AlphaFoldDB" id="A0A7M2SRM3"/>
<keyword evidence="2" id="KW-0645">Protease</keyword>
<dbReference type="SUPFAM" id="SSF47090">
    <property type="entry name" value="PGBD-like"/>
    <property type="match status" value="2"/>
</dbReference>
<feature type="compositionally biased region" description="Low complexity" evidence="5">
    <location>
        <begin position="98"/>
        <end position="107"/>
    </location>
</feature>
<dbReference type="PROSITE" id="PS51935">
    <property type="entry name" value="NLPC_P60"/>
    <property type="match status" value="1"/>
</dbReference>
<dbReference type="InterPro" id="IPR036365">
    <property type="entry name" value="PGBD-like_sf"/>
</dbReference>
<organism evidence="7 8">
    <name type="scientific">Streptomyces ferrugineus</name>
    <dbReference type="NCBI Taxonomy" id="1413221"/>
    <lineage>
        <taxon>Bacteria</taxon>
        <taxon>Bacillati</taxon>
        <taxon>Actinomycetota</taxon>
        <taxon>Actinomycetes</taxon>
        <taxon>Kitasatosporales</taxon>
        <taxon>Streptomycetaceae</taxon>
        <taxon>Streptomyces</taxon>
    </lineage>
</organism>
<gene>
    <name evidence="7" type="ORF">IM697_06910</name>
</gene>
<accession>A0A7M2SRM3</accession>
<sequence>MEARAPVFEEFDPVSDCDCPGCVHWQRVLPHSRAGRHPAAHRALILAAAASTTVVVGHTAPALAAPHAPDRQVVPAGDEPNTPQGGKAPLHGPGGKPGKPSGVVKAPSTTRAEIIKRAKKWVAAKVPYSMSKYWSDGYRQDCSGFVSMAWSLPGNEWTGSLGQYGVRISKGDLQPGDILLFHNPADPQKGSHVVIFGGWTDHTRTYYVAYEEAPPHARRQATPYAYWKHSDRYVAYRYKGLTGGTTGKDPVSGEQEGGKADGGKSEGGKADEGKTDGGKTDGGKSDSAKPAGPKRPAAYPGRAHFGPGANNKHVTRLGRMLVERGAGRYYTSGPGPRWSDADRRATQAFQLAQGWRGQDADGLPGPRTWALLVAGKGKDISAGAGGAGPSEQPASHGVPGYPGRAMFRPGADNEYVTQLGEQLVKKGFGKHYETGPGPRWGEADRRAVQAFQRTQGWRGGAADGYPGPETWRRLFS</sequence>
<dbReference type="InterPro" id="IPR000064">
    <property type="entry name" value="NLP_P60_dom"/>
</dbReference>
<feature type="region of interest" description="Disordered" evidence="5">
    <location>
        <begin position="457"/>
        <end position="476"/>
    </location>
</feature>
<dbReference type="Proteomes" id="UP000594205">
    <property type="component" value="Chromosome"/>
</dbReference>
<protein>
    <submittedName>
        <fullName evidence="7">Peptidoglycan-binding protein</fullName>
    </submittedName>
</protein>
<name>A0A7M2SRM3_9ACTN</name>
<evidence type="ECO:0000313" key="7">
    <source>
        <dbReference type="EMBL" id="QOV38118.1"/>
    </source>
</evidence>
<keyword evidence="3" id="KW-0378">Hydrolase</keyword>
<dbReference type="GO" id="GO:0006508">
    <property type="term" value="P:proteolysis"/>
    <property type="evidence" value="ECO:0007669"/>
    <property type="project" value="UniProtKB-KW"/>
</dbReference>
<dbReference type="InterPro" id="IPR047763">
    <property type="entry name" value="PG_bind_dom_phiBT1-type"/>
</dbReference>
<proteinExistence type="inferred from homology"/>
<evidence type="ECO:0000256" key="3">
    <source>
        <dbReference type="ARBA" id="ARBA00022801"/>
    </source>
</evidence>
<dbReference type="RefSeq" id="WP_194045686.1">
    <property type="nucleotide sequence ID" value="NZ_CP063373.1"/>
</dbReference>
<dbReference type="GO" id="GO:0008234">
    <property type="term" value="F:cysteine-type peptidase activity"/>
    <property type="evidence" value="ECO:0007669"/>
    <property type="project" value="UniProtKB-KW"/>
</dbReference>
<evidence type="ECO:0000313" key="8">
    <source>
        <dbReference type="Proteomes" id="UP000594205"/>
    </source>
</evidence>
<keyword evidence="4" id="KW-0788">Thiol protease</keyword>
<feature type="region of interest" description="Disordered" evidence="5">
    <location>
        <begin position="382"/>
        <end position="402"/>
    </location>
</feature>
<feature type="compositionally biased region" description="Basic and acidic residues" evidence="5">
    <location>
        <begin position="256"/>
        <end position="287"/>
    </location>
</feature>
<dbReference type="KEGG" id="sfeu:IM697_06910"/>
<evidence type="ECO:0000256" key="5">
    <source>
        <dbReference type="SAM" id="MobiDB-lite"/>
    </source>
</evidence>
<feature type="domain" description="NlpC/P60" evidence="6">
    <location>
        <begin position="108"/>
        <end position="238"/>
    </location>
</feature>
<evidence type="ECO:0000256" key="1">
    <source>
        <dbReference type="ARBA" id="ARBA00007074"/>
    </source>
</evidence>
<dbReference type="InterPro" id="IPR038765">
    <property type="entry name" value="Papain-like_cys_pep_sf"/>
</dbReference>
<keyword evidence="8" id="KW-1185">Reference proteome</keyword>
<dbReference type="InterPro" id="IPR036366">
    <property type="entry name" value="PGBDSf"/>
</dbReference>
<feature type="region of interest" description="Disordered" evidence="5">
    <location>
        <begin position="64"/>
        <end position="108"/>
    </location>
</feature>
<feature type="region of interest" description="Disordered" evidence="5">
    <location>
        <begin position="244"/>
        <end position="312"/>
    </location>
</feature>
<dbReference type="NCBIfam" id="NF038080">
    <property type="entry name" value="PG_bind_siph"/>
    <property type="match status" value="2"/>
</dbReference>
<evidence type="ECO:0000256" key="4">
    <source>
        <dbReference type="ARBA" id="ARBA00022807"/>
    </source>
</evidence>
<evidence type="ECO:0000259" key="6">
    <source>
        <dbReference type="PROSITE" id="PS51935"/>
    </source>
</evidence>
<evidence type="ECO:0000256" key="2">
    <source>
        <dbReference type="ARBA" id="ARBA00022670"/>
    </source>
</evidence>
<reference evidence="7 8" key="1">
    <citation type="submission" date="2020-10" db="EMBL/GenBank/DDBJ databases">
        <title>Streptomyces ferrugineus complate genome analysis.</title>
        <authorList>
            <person name="Anwar N."/>
        </authorList>
    </citation>
    <scope>NUCLEOTIDE SEQUENCE [LARGE SCALE GENOMIC DNA]</scope>
    <source>
        <strain evidence="7 8">CCTCC AA2014009</strain>
    </source>
</reference>
<comment type="similarity">
    <text evidence="1">Belongs to the peptidase C40 family.</text>
</comment>
<dbReference type="Pfam" id="PF00877">
    <property type="entry name" value="NLPC_P60"/>
    <property type="match status" value="1"/>
</dbReference>
<dbReference type="Gene3D" id="3.90.1720.10">
    <property type="entry name" value="endopeptidase domain like (from Nostoc punctiforme)"/>
    <property type="match status" value="1"/>
</dbReference>